<protein>
    <recommendedName>
        <fullName evidence="3">Reverse transcriptase domain-containing protein</fullName>
    </recommendedName>
</protein>
<dbReference type="EMBL" id="BQNB010011717">
    <property type="protein sequence ID" value="GJS94252.1"/>
    <property type="molecule type" value="Genomic_DNA"/>
</dbReference>
<gene>
    <name evidence="1" type="ORF">Tco_0801220</name>
</gene>
<evidence type="ECO:0000313" key="2">
    <source>
        <dbReference type="Proteomes" id="UP001151760"/>
    </source>
</evidence>
<evidence type="ECO:0000313" key="1">
    <source>
        <dbReference type="EMBL" id="GJS94252.1"/>
    </source>
</evidence>
<keyword evidence="2" id="KW-1185">Reference proteome</keyword>
<evidence type="ECO:0008006" key="3">
    <source>
        <dbReference type="Google" id="ProtNLM"/>
    </source>
</evidence>
<proteinExistence type="predicted"/>
<accession>A0ABQ4ZYS8</accession>
<dbReference type="Proteomes" id="UP001151760">
    <property type="component" value="Unassembled WGS sequence"/>
</dbReference>
<sequence length="69" mass="7734">MHKLESEFWNHALVGAGHAAYTDRFHELARMVAATVPTTIRKVVQKAGTLTDETIRNGSLKKNTKKRSN</sequence>
<reference evidence="1" key="1">
    <citation type="journal article" date="2022" name="Int. J. Mol. Sci.">
        <title>Draft Genome of Tanacetum Coccineum: Genomic Comparison of Closely Related Tanacetum-Family Plants.</title>
        <authorList>
            <person name="Yamashiro T."/>
            <person name="Shiraishi A."/>
            <person name="Nakayama K."/>
            <person name="Satake H."/>
        </authorList>
    </citation>
    <scope>NUCLEOTIDE SEQUENCE</scope>
</reference>
<comment type="caution">
    <text evidence="1">The sequence shown here is derived from an EMBL/GenBank/DDBJ whole genome shotgun (WGS) entry which is preliminary data.</text>
</comment>
<organism evidence="1 2">
    <name type="scientific">Tanacetum coccineum</name>
    <dbReference type="NCBI Taxonomy" id="301880"/>
    <lineage>
        <taxon>Eukaryota</taxon>
        <taxon>Viridiplantae</taxon>
        <taxon>Streptophyta</taxon>
        <taxon>Embryophyta</taxon>
        <taxon>Tracheophyta</taxon>
        <taxon>Spermatophyta</taxon>
        <taxon>Magnoliopsida</taxon>
        <taxon>eudicotyledons</taxon>
        <taxon>Gunneridae</taxon>
        <taxon>Pentapetalae</taxon>
        <taxon>asterids</taxon>
        <taxon>campanulids</taxon>
        <taxon>Asterales</taxon>
        <taxon>Asteraceae</taxon>
        <taxon>Asteroideae</taxon>
        <taxon>Anthemideae</taxon>
        <taxon>Anthemidinae</taxon>
        <taxon>Tanacetum</taxon>
    </lineage>
</organism>
<reference evidence="1" key="2">
    <citation type="submission" date="2022-01" db="EMBL/GenBank/DDBJ databases">
        <authorList>
            <person name="Yamashiro T."/>
            <person name="Shiraishi A."/>
            <person name="Satake H."/>
            <person name="Nakayama K."/>
        </authorList>
    </citation>
    <scope>NUCLEOTIDE SEQUENCE</scope>
</reference>
<name>A0ABQ4ZYS8_9ASTR</name>